<organism evidence="1 2">
    <name type="scientific">Pseudaquabacterium pictum</name>
    <dbReference type="NCBI Taxonomy" id="2315236"/>
    <lineage>
        <taxon>Bacteria</taxon>
        <taxon>Pseudomonadati</taxon>
        <taxon>Pseudomonadota</taxon>
        <taxon>Betaproteobacteria</taxon>
        <taxon>Burkholderiales</taxon>
        <taxon>Sphaerotilaceae</taxon>
        <taxon>Pseudaquabacterium</taxon>
    </lineage>
</organism>
<accession>A0A480AVH3</accession>
<dbReference type="CDD" id="cd14262">
    <property type="entry name" value="VirB5_like"/>
    <property type="match status" value="1"/>
</dbReference>
<dbReference type="AlphaFoldDB" id="A0A480AVH3"/>
<name>A0A480AVH3_9BURK</name>
<evidence type="ECO:0000313" key="2">
    <source>
        <dbReference type="Proteomes" id="UP000301751"/>
    </source>
</evidence>
<dbReference type="Pfam" id="PF07996">
    <property type="entry name" value="T4SS"/>
    <property type="match status" value="1"/>
</dbReference>
<comment type="caution">
    <text evidence="1">The sequence shown here is derived from an EMBL/GenBank/DDBJ whole genome shotgun (WGS) entry which is preliminary data.</text>
</comment>
<dbReference type="SUPFAM" id="SSF101082">
    <property type="entry name" value="Typo IV secretion system protein TraC"/>
    <property type="match status" value="1"/>
</dbReference>
<keyword evidence="2" id="KW-1185">Reference proteome</keyword>
<protein>
    <submittedName>
        <fullName evidence="1">P-type DNA transfer protein VirB5</fullName>
    </submittedName>
</protein>
<evidence type="ECO:0000313" key="1">
    <source>
        <dbReference type="EMBL" id="GCL65504.1"/>
    </source>
</evidence>
<reference evidence="2" key="1">
    <citation type="submission" date="2019-03" db="EMBL/GenBank/DDBJ databases">
        <title>Aquabacterium pictum sp.nov., the first bacteriochlorophyll a-containing freshwater bacterium in the genus Aquabacterium of the class Betaproteobacteria.</title>
        <authorList>
            <person name="Hirose S."/>
            <person name="Tank M."/>
            <person name="Hara E."/>
            <person name="Tamaki H."/>
            <person name="Takaichi S."/>
            <person name="Haruta S."/>
            <person name="Hanada S."/>
        </authorList>
    </citation>
    <scope>NUCLEOTIDE SEQUENCE [LARGE SCALE GENOMIC DNA]</scope>
    <source>
        <strain evidence="2">W35</strain>
    </source>
</reference>
<dbReference type="EMBL" id="BJCL01000017">
    <property type="protein sequence ID" value="GCL65504.1"/>
    <property type="molecule type" value="Genomic_DNA"/>
</dbReference>
<dbReference type="Proteomes" id="UP000301751">
    <property type="component" value="Unassembled WGS sequence"/>
</dbReference>
<sequence>MMMCTSAPARAGIPVIDVAAIIQAVLDVMNGISQIENQYQQIVGLGQQIESISNARSLGDVLNNPALQNYVPREANTMVRSLESGGYGTLAGASKTLRDAQMTYNCMDVDDAGKRTNCQSTLAKPYQQKAFMEDALSKAKDRVAQINSLMRRAGATSDQKEIQEVTARIGAENALLQHEVSQIELMRGLAEADQRVADSRAREGQLEQASRNRRLADFIRD</sequence>
<dbReference type="InterPro" id="IPR023220">
    <property type="entry name" value="T4SS_VirB5-domain"/>
</dbReference>
<gene>
    <name evidence="1" type="primary">virB5</name>
    <name evidence="1" type="ORF">AQPW35_45850</name>
</gene>
<dbReference type="InterPro" id="IPR014158">
    <property type="entry name" value="T4SS_VirB5"/>
</dbReference>
<dbReference type="Gene3D" id="1.20.58.430">
    <property type="entry name" value="Type IV secretion system, VirB5-domain"/>
    <property type="match status" value="1"/>
</dbReference>
<proteinExistence type="predicted"/>